<accession>A0ABM4GQT4</accession>
<dbReference type="InterPro" id="IPR050951">
    <property type="entry name" value="Retrovirus_Pol_polyprotein"/>
</dbReference>
<dbReference type="Gene3D" id="3.30.420.10">
    <property type="entry name" value="Ribonuclease H-like superfamily/Ribonuclease H"/>
    <property type="match status" value="1"/>
</dbReference>
<evidence type="ECO:0000313" key="3">
    <source>
        <dbReference type="Proteomes" id="UP001652661"/>
    </source>
</evidence>
<dbReference type="PROSITE" id="PS50878">
    <property type="entry name" value="RT_POL"/>
    <property type="match status" value="1"/>
</dbReference>
<dbReference type="Pfam" id="PF00078">
    <property type="entry name" value="RVT_1"/>
    <property type="match status" value="1"/>
</dbReference>
<sequence length="514" mass="58368">MLKLGVIEESDSPWSSPVVLVQKPGKVRLCLDSRKVNAATKKDAYPLPQIDGILGRLPKAVYISSLDLKDAYWQIPLEPSSREKTAFTIPGKPLYQYKVMPFGLTNASQTMTRLMDKVIPAALRNEVFVYLDDLLVVSDTFEGHMRVLGLVADQMQMSAKTDLHSRLARWSLKLQGFSFKIEHRSGRLNVVPDALSRVNEEESAAIDASHGLLVDLQSAAFKGSEYIELQEKVSANSDKFPDLRVTDGLLYRRTDHATGDLLHDTFAWKLWIPTVKKMTADSVVKYLQQELFHTFGVPETIVSDNGSQFRSEPFQKLLKQYQIAHSLTAVYAPQANASERVNRSVISAIRSYIREDQKDWDEYLSSICCALRSSVHSGIGATPYYMVFGQHFISSGSTYKLLRALGMLEDQTARFTQEDSLELVRSKAREVMQKQNEKNERQYNLRSREVVYHEGQEVYRKNFRQSNFPGGYSAKLGPLYLKARIQKKLGNSCYELEDLQGRSLGRYHAKDLKQ</sequence>
<dbReference type="InterPro" id="IPR012337">
    <property type="entry name" value="RNaseH-like_sf"/>
</dbReference>
<dbReference type="InterPro" id="IPR036397">
    <property type="entry name" value="RNaseH_sf"/>
</dbReference>
<dbReference type="Gene3D" id="3.10.10.10">
    <property type="entry name" value="HIV Type 1 Reverse Transcriptase, subunit A, domain 1"/>
    <property type="match status" value="1"/>
</dbReference>
<dbReference type="CDD" id="cd01647">
    <property type="entry name" value="RT_LTR"/>
    <property type="match status" value="1"/>
</dbReference>
<feature type="domain" description="Integrase catalytic" evidence="2">
    <location>
        <begin position="237"/>
        <end position="391"/>
    </location>
</feature>
<organism evidence="3 4">
    <name type="scientific">Drosophila kikkawai</name>
    <name type="common">Fruit fly</name>
    <dbReference type="NCBI Taxonomy" id="30033"/>
    <lineage>
        <taxon>Eukaryota</taxon>
        <taxon>Metazoa</taxon>
        <taxon>Ecdysozoa</taxon>
        <taxon>Arthropoda</taxon>
        <taxon>Hexapoda</taxon>
        <taxon>Insecta</taxon>
        <taxon>Pterygota</taxon>
        <taxon>Neoptera</taxon>
        <taxon>Endopterygota</taxon>
        <taxon>Diptera</taxon>
        <taxon>Brachycera</taxon>
        <taxon>Muscomorpha</taxon>
        <taxon>Ephydroidea</taxon>
        <taxon>Drosophilidae</taxon>
        <taxon>Drosophila</taxon>
        <taxon>Sophophora</taxon>
    </lineage>
</organism>
<evidence type="ECO:0000313" key="4">
    <source>
        <dbReference type="RefSeq" id="XP_070145081.1"/>
    </source>
</evidence>
<keyword evidence="3" id="KW-1185">Reference proteome</keyword>
<dbReference type="PANTHER" id="PTHR37984">
    <property type="entry name" value="PROTEIN CBG26694"/>
    <property type="match status" value="1"/>
</dbReference>
<dbReference type="RefSeq" id="XP_070145081.1">
    <property type="nucleotide sequence ID" value="XM_070288980.1"/>
</dbReference>
<dbReference type="Proteomes" id="UP001652661">
    <property type="component" value="Unplaced"/>
</dbReference>
<proteinExistence type="predicted"/>
<feature type="domain" description="Reverse transcriptase" evidence="1">
    <location>
        <begin position="1"/>
        <end position="179"/>
    </location>
</feature>
<name>A0ABM4GQT4_DROKI</name>
<gene>
    <name evidence="4" type="primary">LOC138929568</name>
</gene>
<dbReference type="Pfam" id="PF00665">
    <property type="entry name" value="rve"/>
    <property type="match status" value="1"/>
</dbReference>
<reference evidence="4" key="1">
    <citation type="submission" date="2025-08" db="UniProtKB">
        <authorList>
            <consortium name="RefSeq"/>
        </authorList>
    </citation>
    <scope>IDENTIFICATION</scope>
    <source>
        <strain evidence="4">14028-0561.14</strain>
        <tissue evidence="4">Whole fly</tissue>
    </source>
</reference>
<evidence type="ECO:0000259" key="1">
    <source>
        <dbReference type="PROSITE" id="PS50878"/>
    </source>
</evidence>
<dbReference type="InterPro" id="IPR001584">
    <property type="entry name" value="Integrase_cat-core"/>
</dbReference>
<dbReference type="SUPFAM" id="SSF56672">
    <property type="entry name" value="DNA/RNA polymerases"/>
    <property type="match status" value="1"/>
</dbReference>
<dbReference type="GeneID" id="138929568"/>
<dbReference type="PROSITE" id="PS50994">
    <property type="entry name" value="INTEGRASE"/>
    <property type="match status" value="1"/>
</dbReference>
<protein>
    <submittedName>
        <fullName evidence="4">Uncharacterized protein</fullName>
    </submittedName>
</protein>
<dbReference type="InterPro" id="IPR043502">
    <property type="entry name" value="DNA/RNA_pol_sf"/>
</dbReference>
<dbReference type="SUPFAM" id="SSF53098">
    <property type="entry name" value="Ribonuclease H-like"/>
    <property type="match status" value="1"/>
</dbReference>
<evidence type="ECO:0000259" key="2">
    <source>
        <dbReference type="PROSITE" id="PS50994"/>
    </source>
</evidence>
<dbReference type="InterPro" id="IPR000477">
    <property type="entry name" value="RT_dom"/>
</dbReference>
<dbReference type="InterPro" id="IPR043128">
    <property type="entry name" value="Rev_trsase/Diguanyl_cyclase"/>
</dbReference>
<dbReference type="PANTHER" id="PTHR37984:SF5">
    <property type="entry name" value="PROTEIN NYNRIN-LIKE"/>
    <property type="match status" value="1"/>
</dbReference>
<dbReference type="Gene3D" id="3.30.70.270">
    <property type="match status" value="1"/>
</dbReference>